<gene>
    <name evidence="1" type="ORF">Pcinc_025114</name>
</gene>
<evidence type="ECO:0000313" key="2">
    <source>
        <dbReference type="Proteomes" id="UP001286313"/>
    </source>
</evidence>
<dbReference type="Proteomes" id="UP001286313">
    <property type="component" value="Unassembled WGS sequence"/>
</dbReference>
<evidence type="ECO:0000313" key="1">
    <source>
        <dbReference type="EMBL" id="KAK3869591.1"/>
    </source>
</evidence>
<comment type="caution">
    <text evidence="1">The sequence shown here is derived from an EMBL/GenBank/DDBJ whole genome shotgun (WGS) entry which is preliminary data.</text>
</comment>
<proteinExistence type="predicted"/>
<dbReference type="AlphaFoldDB" id="A0AAE1F9D5"/>
<name>A0AAE1F9D5_PETCI</name>
<protein>
    <submittedName>
        <fullName evidence="1">Uncharacterized protein</fullName>
    </submittedName>
</protein>
<dbReference type="EMBL" id="JAWQEG010002817">
    <property type="protein sequence ID" value="KAK3869591.1"/>
    <property type="molecule type" value="Genomic_DNA"/>
</dbReference>
<organism evidence="1 2">
    <name type="scientific">Petrolisthes cinctipes</name>
    <name type="common">Flat porcelain crab</name>
    <dbReference type="NCBI Taxonomy" id="88211"/>
    <lineage>
        <taxon>Eukaryota</taxon>
        <taxon>Metazoa</taxon>
        <taxon>Ecdysozoa</taxon>
        <taxon>Arthropoda</taxon>
        <taxon>Crustacea</taxon>
        <taxon>Multicrustacea</taxon>
        <taxon>Malacostraca</taxon>
        <taxon>Eumalacostraca</taxon>
        <taxon>Eucarida</taxon>
        <taxon>Decapoda</taxon>
        <taxon>Pleocyemata</taxon>
        <taxon>Anomura</taxon>
        <taxon>Galatheoidea</taxon>
        <taxon>Porcellanidae</taxon>
        <taxon>Petrolisthes</taxon>
    </lineage>
</organism>
<sequence length="123" mass="13361">MGKPSLQLVLRNELPSIVQKPDGHVEAKRALCQPAQLPSQLHIPVQELASILKSTVLSEKMVEITKMLLNTMATEVSKAVEKSTANAVETLALSIDRLGDKLADAIGKMARVFESALDSNRNE</sequence>
<keyword evidence="2" id="KW-1185">Reference proteome</keyword>
<accession>A0AAE1F9D5</accession>
<reference evidence="1" key="1">
    <citation type="submission" date="2023-10" db="EMBL/GenBank/DDBJ databases">
        <title>Genome assemblies of two species of porcelain crab, Petrolisthes cinctipes and Petrolisthes manimaculis (Anomura: Porcellanidae).</title>
        <authorList>
            <person name="Angst P."/>
        </authorList>
    </citation>
    <scope>NUCLEOTIDE SEQUENCE</scope>
    <source>
        <strain evidence="1">PB745_01</strain>
        <tissue evidence="1">Gill</tissue>
    </source>
</reference>